<keyword evidence="3 6" id="KW-0812">Transmembrane</keyword>
<evidence type="ECO:0000256" key="4">
    <source>
        <dbReference type="ARBA" id="ARBA00022989"/>
    </source>
</evidence>
<comment type="subcellular location">
    <subcellularLocation>
        <location evidence="1">Cell membrane</location>
        <topology evidence="1">Multi-pass membrane protein</topology>
    </subcellularLocation>
</comment>
<dbReference type="Pfam" id="PF13520">
    <property type="entry name" value="AA_permease_2"/>
    <property type="match status" value="1"/>
</dbReference>
<keyword evidence="8" id="KW-1185">Reference proteome</keyword>
<evidence type="ECO:0000256" key="2">
    <source>
        <dbReference type="ARBA" id="ARBA00022475"/>
    </source>
</evidence>
<comment type="caution">
    <text evidence="7">The sequence shown here is derived from an EMBL/GenBank/DDBJ whole genome shotgun (WGS) entry which is preliminary data.</text>
</comment>
<organism evidence="7 8">
    <name type="scientific">Scopulibacillus cellulosilyticus</name>
    <dbReference type="NCBI Taxonomy" id="2665665"/>
    <lineage>
        <taxon>Bacteria</taxon>
        <taxon>Bacillati</taxon>
        <taxon>Bacillota</taxon>
        <taxon>Bacilli</taxon>
        <taxon>Bacillales</taxon>
        <taxon>Sporolactobacillaceae</taxon>
        <taxon>Scopulibacillus</taxon>
    </lineage>
</organism>
<dbReference type="Gene3D" id="1.20.1740.10">
    <property type="entry name" value="Amino acid/polyamine transporter I"/>
    <property type="match status" value="1"/>
</dbReference>
<keyword evidence="5 6" id="KW-0472">Membrane</keyword>
<reference evidence="8" key="1">
    <citation type="journal article" date="2019" name="Int. J. Syst. Evol. Microbiol.">
        <title>The Global Catalogue of Microorganisms (GCM) 10K type strain sequencing project: providing services to taxonomists for standard genome sequencing and annotation.</title>
        <authorList>
            <consortium name="The Broad Institute Genomics Platform"/>
            <consortium name="The Broad Institute Genome Sequencing Center for Infectious Disease"/>
            <person name="Wu L."/>
            <person name="Ma J."/>
        </authorList>
    </citation>
    <scope>NUCLEOTIDE SEQUENCE [LARGE SCALE GENOMIC DNA]</scope>
    <source>
        <strain evidence="8">CGMCC 1.16305</strain>
    </source>
</reference>
<evidence type="ECO:0000313" key="7">
    <source>
        <dbReference type="EMBL" id="MFC7395545.1"/>
    </source>
</evidence>
<feature type="transmembrane region" description="Helical" evidence="6">
    <location>
        <begin position="227"/>
        <end position="245"/>
    </location>
</feature>
<feature type="transmembrane region" description="Helical" evidence="6">
    <location>
        <begin position="46"/>
        <end position="69"/>
    </location>
</feature>
<feature type="transmembrane region" description="Helical" evidence="6">
    <location>
        <begin position="168"/>
        <end position="191"/>
    </location>
</feature>
<gene>
    <name evidence="7" type="ORF">ACFQRG_21790</name>
</gene>
<dbReference type="PANTHER" id="PTHR42770:SF8">
    <property type="entry name" value="PUTRESCINE IMPORTER PUUP"/>
    <property type="match status" value="1"/>
</dbReference>
<dbReference type="EMBL" id="JBHTCO010000045">
    <property type="protein sequence ID" value="MFC7395545.1"/>
    <property type="molecule type" value="Genomic_DNA"/>
</dbReference>
<evidence type="ECO:0000256" key="1">
    <source>
        <dbReference type="ARBA" id="ARBA00004651"/>
    </source>
</evidence>
<evidence type="ECO:0000313" key="8">
    <source>
        <dbReference type="Proteomes" id="UP001596505"/>
    </source>
</evidence>
<keyword evidence="4 6" id="KW-1133">Transmembrane helix</keyword>
<feature type="transmembrane region" description="Helical" evidence="6">
    <location>
        <begin position="6"/>
        <end position="26"/>
    </location>
</feature>
<accession>A0ABW2Q3G2</accession>
<evidence type="ECO:0000256" key="5">
    <source>
        <dbReference type="ARBA" id="ARBA00023136"/>
    </source>
</evidence>
<feature type="transmembrane region" description="Helical" evidence="6">
    <location>
        <begin position="203"/>
        <end position="221"/>
    </location>
</feature>
<proteinExistence type="predicted"/>
<name>A0ABW2Q3G2_9BACL</name>
<dbReference type="Proteomes" id="UP001596505">
    <property type="component" value="Unassembled WGS sequence"/>
</dbReference>
<feature type="transmembrane region" description="Helical" evidence="6">
    <location>
        <begin position="89"/>
        <end position="113"/>
    </location>
</feature>
<sequence length="260" mass="28411">MILLFAPFTFPVIQGASIVATSFLGFDAVTTFSEETINPKKIVPKAIFLVALIGGLIFITVSYTLNMVYPNFNAFNNPDAAGEEIVKYIGGPFLTSLFVAAIFVGNIGGNLAAQASGARLLYAMGRDRVLPSKVFGFLLPKYQTPVFNIIVMAIICFGAFFVDLSLGFSLVNFGALLAFMFVNLSVIFHFYIKNKQRGAKGTLLNLVIPLIGACFSLYIWLNLSKSALIVGGTWALIGFVYLLFLTKGFTKKPPQYQFDE</sequence>
<dbReference type="InterPro" id="IPR002293">
    <property type="entry name" value="AA/rel_permease1"/>
</dbReference>
<feature type="transmembrane region" description="Helical" evidence="6">
    <location>
        <begin position="134"/>
        <end position="162"/>
    </location>
</feature>
<evidence type="ECO:0000256" key="6">
    <source>
        <dbReference type="SAM" id="Phobius"/>
    </source>
</evidence>
<evidence type="ECO:0000256" key="3">
    <source>
        <dbReference type="ARBA" id="ARBA00022692"/>
    </source>
</evidence>
<dbReference type="PANTHER" id="PTHR42770">
    <property type="entry name" value="AMINO ACID TRANSPORTER-RELATED"/>
    <property type="match status" value="1"/>
</dbReference>
<dbReference type="InterPro" id="IPR050367">
    <property type="entry name" value="APC_superfamily"/>
</dbReference>
<keyword evidence="2" id="KW-1003">Cell membrane</keyword>
<protein>
    <submittedName>
        <fullName evidence="7">APC family permease</fullName>
    </submittedName>
</protein>
<dbReference type="RefSeq" id="WP_380970376.1">
    <property type="nucleotide sequence ID" value="NZ_JBHTCO010000045.1"/>
</dbReference>